<protein>
    <submittedName>
        <fullName evidence="1">Uncharacterized protein</fullName>
    </submittedName>
</protein>
<evidence type="ECO:0000313" key="2">
    <source>
        <dbReference type="Proteomes" id="UP001164539"/>
    </source>
</evidence>
<comment type="caution">
    <text evidence="1">The sequence shown here is derived from an EMBL/GenBank/DDBJ whole genome shotgun (WGS) entry which is preliminary data.</text>
</comment>
<keyword evidence="2" id="KW-1185">Reference proteome</keyword>
<organism evidence="1 2">
    <name type="scientific">Melia azedarach</name>
    <name type="common">Chinaberry tree</name>
    <dbReference type="NCBI Taxonomy" id="155640"/>
    <lineage>
        <taxon>Eukaryota</taxon>
        <taxon>Viridiplantae</taxon>
        <taxon>Streptophyta</taxon>
        <taxon>Embryophyta</taxon>
        <taxon>Tracheophyta</taxon>
        <taxon>Spermatophyta</taxon>
        <taxon>Magnoliopsida</taxon>
        <taxon>eudicotyledons</taxon>
        <taxon>Gunneridae</taxon>
        <taxon>Pentapetalae</taxon>
        <taxon>rosids</taxon>
        <taxon>malvids</taxon>
        <taxon>Sapindales</taxon>
        <taxon>Meliaceae</taxon>
        <taxon>Melia</taxon>
    </lineage>
</organism>
<reference evidence="1 2" key="1">
    <citation type="journal article" date="2023" name="Science">
        <title>Complex scaffold remodeling in plant triterpene biosynthesis.</title>
        <authorList>
            <person name="De La Pena R."/>
            <person name="Hodgson H."/>
            <person name="Liu J.C."/>
            <person name="Stephenson M.J."/>
            <person name="Martin A.C."/>
            <person name="Owen C."/>
            <person name="Harkess A."/>
            <person name="Leebens-Mack J."/>
            <person name="Jimenez L.E."/>
            <person name="Osbourn A."/>
            <person name="Sattely E.S."/>
        </authorList>
    </citation>
    <scope>NUCLEOTIDE SEQUENCE [LARGE SCALE GENOMIC DNA]</scope>
    <source>
        <strain evidence="2">cv. JPN11</strain>
        <tissue evidence="1">Leaf</tissue>
    </source>
</reference>
<accession>A0ACC1WP01</accession>
<proteinExistence type="predicted"/>
<name>A0ACC1WP01_MELAZ</name>
<dbReference type="Proteomes" id="UP001164539">
    <property type="component" value="Chromosome 14"/>
</dbReference>
<gene>
    <name evidence="1" type="ORF">OWV82_024037</name>
</gene>
<evidence type="ECO:0000313" key="1">
    <source>
        <dbReference type="EMBL" id="KAJ4700702.1"/>
    </source>
</evidence>
<sequence>MGCGGSKVDDLPLVTLCRERKQLLKAAADHRYAFAASHVAYFYSLKDVGDAFRKFVEEELVTGGNESTPDSPVLTLPSDEGKSSSRRRKRKNSSSSTSISHSVDDKIKGEEIEEDSHSHSHSHLHLSSGSDLDSEPDSGHIHIDGESEEEEDEKVGQGEIKQEDEPSSYNNNFDYPYNYPYNYAQQNWNNPPNGNFNTYYMRKSSTPAKSVVYEEPERRFTEPGYGNGYPGYPNGGFFGFSMGSPGGSYENSQRMNPPGDKPQPQPPPPSPPRVSTWDYLNVFDTYDSGSSNYGTYPGWFKYGYGSSTSSPDSTVVREREGIPELEDETEPEVLKNEKHKNKINEEMDVNANMKGNNNHHNYSNKNKNVNFGEGTSRSVPMQNNSNVASPNTEKTDSKEAKSSGDTSLHSVASKSSEDDSVRRKGVSFEVEDSSITTIDEESSKPSSLTTLSVHGTRDLQEVVKEIRDEFETASSYGKEVALLLEVGKLPYQRRTTPLLKVIFSRILYLVAPSTISSHPSHRSSVQLSSRTMKMAKAYCSEPGEDFDSKNGNLSSTLEKLYAWEKKLYKEVKDEEKLRVVYEKQCKKLRMLDDRGAESSKIDATQASIRKLLTKINVCIRAVDAISSRIHKLRDEELQPQLTELIHGLIKMWRSMLKCHQKQFQAIMESKARSLKANTGFQQDTGLKATLELEVELLNWCNRFNNWVNTQKSYVESLNEWLLRCLLHEPEETPDGPAPFSPGRIGAPPIFVICNDWCQALVRISEKDVTGAMGSFASTLHQLWERQDEEQRQRIKAEYLSKDFEKQLRTLRTARGKIEHDQDALSDKTAVSKLSDSGVSPLDDLKVDLDSMRKKLEEERARHKEAIKLVHNAASSSLQAGLIPIFEALNKFTSEVVKAHEQVRLENAGGS</sequence>
<dbReference type="EMBL" id="CM051407">
    <property type="protein sequence ID" value="KAJ4700702.1"/>
    <property type="molecule type" value="Genomic_DNA"/>
</dbReference>